<organism evidence="1 2">
    <name type="scientific">Mucilaginibacter humi</name>
    <dbReference type="NCBI Taxonomy" id="2732510"/>
    <lineage>
        <taxon>Bacteria</taxon>
        <taxon>Pseudomonadati</taxon>
        <taxon>Bacteroidota</taxon>
        <taxon>Sphingobacteriia</taxon>
        <taxon>Sphingobacteriales</taxon>
        <taxon>Sphingobacteriaceae</taxon>
        <taxon>Mucilaginibacter</taxon>
    </lineage>
</organism>
<keyword evidence="2" id="KW-1185">Reference proteome</keyword>
<dbReference type="EMBL" id="JABFCR010000003">
    <property type="protein sequence ID" value="NNU33138.1"/>
    <property type="molecule type" value="Genomic_DNA"/>
</dbReference>
<name>A0ABX1W0L9_9SPHI</name>
<protein>
    <submittedName>
        <fullName evidence="1">Uncharacterized protein</fullName>
    </submittedName>
</protein>
<sequence>MLRQQGIGLSFQLTGPSGKLLVKSDPPEELDEVERFDYEAEVTGAYVLTVSRFEHPENTASGQFILVAGAMDAKAIGRRRKIKKELAAENRKTVQTLDIDHFWEAFDRLKKCRSYSDSCRAFRELYGPWDGRPA</sequence>
<gene>
    <name evidence="1" type="ORF">HK413_01200</name>
</gene>
<accession>A0ABX1W0L9</accession>
<evidence type="ECO:0000313" key="2">
    <source>
        <dbReference type="Proteomes" id="UP000566071"/>
    </source>
</evidence>
<comment type="caution">
    <text evidence="1">The sequence shown here is derived from an EMBL/GenBank/DDBJ whole genome shotgun (WGS) entry which is preliminary data.</text>
</comment>
<evidence type="ECO:0000313" key="1">
    <source>
        <dbReference type="EMBL" id="NNU33138.1"/>
    </source>
</evidence>
<reference evidence="1 2" key="1">
    <citation type="submission" date="2020-05" db="EMBL/GenBank/DDBJ databases">
        <authorList>
            <person name="Khan S.A."/>
            <person name="Jeon C.O."/>
            <person name="Chun B.H."/>
        </authorList>
    </citation>
    <scope>NUCLEOTIDE SEQUENCE [LARGE SCALE GENOMIC DNA]</scope>
    <source>
        <strain evidence="1 2">S1162</strain>
    </source>
</reference>
<dbReference type="Proteomes" id="UP000566071">
    <property type="component" value="Unassembled WGS sequence"/>
</dbReference>
<proteinExistence type="predicted"/>